<keyword evidence="3" id="KW-0804">Transcription</keyword>
<dbReference type="SUPFAM" id="SSF47413">
    <property type="entry name" value="lambda repressor-like DNA-binding domains"/>
    <property type="match status" value="2"/>
</dbReference>
<dbReference type="Gene3D" id="2.10.109.10">
    <property type="entry name" value="Umud Fragment, subunit A"/>
    <property type="match status" value="1"/>
</dbReference>
<dbReference type="InterPro" id="IPR015927">
    <property type="entry name" value="Peptidase_S24_S26A/B/C"/>
</dbReference>
<dbReference type="InterPro" id="IPR039418">
    <property type="entry name" value="LexA-like"/>
</dbReference>
<comment type="caution">
    <text evidence="5">The sequence shown here is derived from an EMBL/GenBank/DDBJ whole genome shotgun (WGS) entry which is preliminary data.</text>
</comment>
<name>A0ABS3LMT6_9PROT</name>
<organism evidence="5 6">
    <name type="scientific">Acetobacter suratthaniensis</name>
    <dbReference type="NCBI Taxonomy" id="1502841"/>
    <lineage>
        <taxon>Bacteria</taxon>
        <taxon>Pseudomonadati</taxon>
        <taxon>Pseudomonadota</taxon>
        <taxon>Alphaproteobacteria</taxon>
        <taxon>Acetobacterales</taxon>
        <taxon>Acetobacteraceae</taxon>
        <taxon>Acetobacter</taxon>
    </lineage>
</organism>
<dbReference type="InterPro" id="IPR001387">
    <property type="entry name" value="Cro/C1-type_HTH"/>
</dbReference>
<keyword evidence="2" id="KW-0238">DNA-binding</keyword>
<protein>
    <recommendedName>
        <fullName evidence="4">HTH cro/C1-type domain-containing protein</fullName>
    </recommendedName>
</protein>
<accession>A0ABS3LMT6</accession>
<reference evidence="5 6" key="1">
    <citation type="submission" date="2021-03" db="EMBL/GenBank/DDBJ databases">
        <title>The complete genome sequence of Acetobacter suratthaniensis TBRC 1719.</title>
        <authorList>
            <person name="Charoenyingcharoen P."/>
            <person name="Yukphan P."/>
        </authorList>
    </citation>
    <scope>NUCLEOTIDE SEQUENCE [LARGE SCALE GENOMIC DNA]</scope>
    <source>
        <strain evidence="5 6">TBRC 1719</strain>
    </source>
</reference>
<dbReference type="Proteomes" id="UP000664399">
    <property type="component" value="Unassembled WGS sequence"/>
</dbReference>
<gene>
    <name evidence="5" type="ORF">J2D75_09215</name>
</gene>
<dbReference type="CDD" id="cd00093">
    <property type="entry name" value="HTH_XRE"/>
    <property type="match status" value="2"/>
</dbReference>
<dbReference type="SUPFAM" id="SSF51306">
    <property type="entry name" value="LexA/Signal peptidase"/>
    <property type="match status" value="1"/>
</dbReference>
<dbReference type="RefSeq" id="WP_207854526.1">
    <property type="nucleotide sequence ID" value="NZ_JAFVMG010000008.1"/>
</dbReference>
<keyword evidence="6" id="KW-1185">Reference proteome</keyword>
<dbReference type="InterPro" id="IPR036286">
    <property type="entry name" value="LexA/Signal_pep-like_sf"/>
</dbReference>
<evidence type="ECO:0000256" key="2">
    <source>
        <dbReference type="ARBA" id="ARBA00023125"/>
    </source>
</evidence>
<dbReference type="Gene3D" id="1.10.260.40">
    <property type="entry name" value="lambda repressor-like DNA-binding domains"/>
    <property type="match status" value="2"/>
</dbReference>
<dbReference type="EMBL" id="JAFVMG010000008">
    <property type="protein sequence ID" value="MBO1328655.1"/>
    <property type="molecule type" value="Genomic_DNA"/>
</dbReference>
<keyword evidence="1" id="KW-0805">Transcription regulation</keyword>
<sequence length="352" mass="37756">MTANNQIDEIPNGDSLDFGADKSEAKIKDRAERLRTAVRNAGGNAIIASKSGIPLGTLNRYIAGRDMKVSALTALAEACAVDLEWLAYGREKQTENSQIPLPASTSNIIPADNLDTGDNGRDVAERTVRLQQAVQAAGGNTKVAIRAQMPLSTLSRYLSGRDMKATALVALANACGVSVEWLAEGEGAPEKGTFVPELSNVEIIPDQSTLNVRYFDVDASAGFGRLDYEQEKPIYMPIFKAVLEMAKCIANDTIVMHAVGDSMAPTINSGDAMVIDTRRTDQLFGVYVFVMHGAVFVKRLSVRTDGAILVSSDNKNYPPEEVPMASVRWGQPDGADSMCIVGRVALLMTAAL</sequence>
<proteinExistence type="predicted"/>
<dbReference type="InterPro" id="IPR010982">
    <property type="entry name" value="Lambda_DNA-bd_dom_sf"/>
</dbReference>
<dbReference type="SMART" id="SM00530">
    <property type="entry name" value="HTH_XRE"/>
    <property type="match status" value="2"/>
</dbReference>
<dbReference type="CDD" id="cd06529">
    <property type="entry name" value="S24_LexA-like"/>
    <property type="match status" value="1"/>
</dbReference>
<dbReference type="PANTHER" id="PTHR40661:SF3">
    <property type="entry name" value="FELS-1 PROPHAGE TRANSCRIPTIONAL REGULATOR"/>
    <property type="match status" value="1"/>
</dbReference>
<feature type="domain" description="HTH cro/C1-type" evidence="4">
    <location>
        <begin position="141"/>
        <end position="182"/>
    </location>
</feature>
<evidence type="ECO:0000313" key="6">
    <source>
        <dbReference type="Proteomes" id="UP000664399"/>
    </source>
</evidence>
<evidence type="ECO:0000313" key="5">
    <source>
        <dbReference type="EMBL" id="MBO1328655.1"/>
    </source>
</evidence>
<dbReference type="PROSITE" id="PS50943">
    <property type="entry name" value="HTH_CROC1"/>
    <property type="match status" value="1"/>
</dbReference>
<evidence type="ECO:0000256" key="3">
    <source>
        <dbReference type="ARBA" id="ARBA00023163"/>
    </source>
</evidence>
<dbReference type="Pfam" id="PF00717">
    <property type="entry name" value="Peptidase_S24"/>
    <property type="match status" value="1"/>
</dbReference>
<evidence type="ECO:0000256" key="1">
    <source>
        <dbReference type="ARBA" id="ARBA00023015"/>
    </source>
</evidence>
<evidence type="ECO:0000259" key="4">
    <source>
        <dbReference type="PROSITE" id="PS50943"/>
    </source>
</evidence>
<dbReference type="PANTHER" id="PTHR40661">
    <property type="match status" value="1"/>
</dbReference>